<dbReference type="InterPro" id="IPR002401">
    <property type="entry name" value="Cyt_P450_E_grp-I"/>
</dbReference>
<protein>
    <recommendedName>
        <fullName evidence="13">Cytochrome P450</fullName>
    </recommendedName>
</protein>
<dbReference type="SUPFAM" id="SSF48264">
    <property type="entry name" value="Cytochrome P450"/>
    <property type="match status" value="1"/>
</dbReference>
<evidence type="ECO:0000256" key="9">
    <source>
        <dbReference type="RuleBase" id="RU000461"/>
    </source>
</evidence>
<evidence type="ECO:0000256" key="7">
    <source>
        <dbReference type="ARBA" id="ARBA00023033"/>
    </source>
</evidence>
<sequence length="514" mass="57921">MELPIRYCLGISLAVAGVAFCLYQMFFHPLAKYPGPTLAKFTAARAAYCAWKDDVHLDIWLCRKKYGPIIRYVPNHLCFDTVTGLKDIYLSGKDLRKDKIMGKASFVPNLLTIMDRKEHARHRRLIGIGFSQSAMKSVNERLLHHVKSFYHVAYNAGLPDEANGWSHPLTMSDLCSYLTFNVMADFIYGKSYDLIHCPDYRHLLEHIEESNLRTGVLLYCPQLYIGRLDRKLFPRASTGNKTIHSFINQIIQERKSENGVGQSIYEQLGTQRKSTDHPLTPEEIRSEAMLLTIAGNDTTSTALCAALFYLGKNLHAYEKLAAEIRTKFSVVDGIGQDETLRNCHYLHACTYESLRMSPPVGSSMWREVGPGGTSIDGEFIPCGYGVGTGIYSIHHNPKYFPRPHDFIPERWLSEKDGFICKEQADIPFAAYILFSAGTRACLGRHLAITELLTTIAALVLLYDFRISHTENGELGCGHALGRHGRTNPGEFQLYHRVTSGKEGPILQLRPRKGN</sequence>
<keyword evidence="6 8" id="KW-0408">Iron</keyword>
<keyword evidence="5 9" id="KW-0560">Oxidoreductase</keyword>
<accession>I7ZKS8</accession>
<evidence type="ECO:0000256" key="3">
    <source>
        <dbReference type="ARBA" id="ARBA00022617"/>
    </source>
</evidence>
<dbReference type="GO" id="GO:0005506">
    <property type="term" value="F:iron ion binding"/>
    <property type="evidence" value="ECO:0007669"/>
    <property type="project" value="InterPro"/>
</dbReference>
<dbReference type="Proteomes" id="UP000002812">
    <property type="component" value="Unassembled WGS sequence"/>
</dbReference>
<evidence type="ECO:0000256" key="6">
    <source>
        <dbReference type="ARBA" id="ARBA00023004"/>
    </source>
</evidence>
<dbReference type="PANTHER" id="PTHR24305:SF237">
    <property type="entry name" value="CYTOCHROME P450 MONOOXYGENASE ATNE-RELATED"/>
    <property type="match status" value="1"/>
</dbReference>
<proteinExistence type="inferred from homology"/>
<reference evidence="12" key="2">
    <citation type="submission" date="2012-06" db="EMBL/GenBank/DDBJ databases">
        <title>Comparative genomic analyses of Aspergillus oryzae 3.042 and A. oryzae RIB40 for soy-sauce fermentation.</title>
        <authorList>
            <person name="Zhao G."/>
            <person name="Hou L."/>
            <person name="Wang C."/>
            <person name="Cao X."/>
        </authorList>
    </citation>
    <scope>NUCLEOTIDE SEQUENCE [LARGE SCALE GENOMIC DNA]</scope>
    <source>
        <strain evidence="12">3.042</strain>
    </source>
</reference>
<dbReference type="AlphaFoldDB" id="I7ZKS8"/>
<dbReference type="GO" id="GO:0016705">
    <property type="term" value="F:oxidoreductase activity, acting on paired donors, with incorporation or reduction of molecular oxygen"/>
    <property type="evidence" value="ECO:0007669"/>
    <property type="project" value="InterPro"/>
</dbReference>
<keyword evidence="3 8" id="KW-0349">Heme</keyword>
<evidence type="ECO:0000256" key="2">
    <source>
        <dbReference type="ARBA" id="ARBA00010617"/>
    </source>
</evidence>
<dbReference type="PRINTS" id="PR00463">
    <property type="entry name" value="EP450I"/>
</dbReference>
<dbReference type="InterPro" id="IPR050121">
    <property type="entry name" value="Cytochrome_P450_monoxygenase"/>
</dbReference>
<keyword evidence="10" id="KW-0812">Transmembrane</keyword>
<dbReference type="Pfam" id="PF00067">
    <property type="entry name" value="p450"/>
    <property type="match status" value="1"/>
</dbReference>
<evidence type="ECO:0000313" key="11">
    <source>
        <dbReference type="EMBL" id="EIT72397.1"/>
    </source>
</evidence>
<keyword evidence="7 9" id="KW-0503">Monooxygenase</keyword>
<comment type="similarity">
    <text evidence="2 9">Belongs to the cytochrome P450 family.</text>
</comment>
<dbReference type="CDD" id="cd11061">
    <property type="entry name" value="CYP67-like"/>
    <property type="match status" value="1"/>
</dbReference>
<evidence type="ECO:0000256" key="8">
    <source>
        <dbReference type="PIRSR" id="PIRSR602401-1"/>
    </source>
</evidence>
<dbReference type="GO" id="GO:0020037">
    <property type="term" value="F:heme binding"/>
    <property type="evidence" value="ECO:0007669"/>
    <property type="project" value="InterPro"/>
</dbReference>
<keyword evidence="10" id="KW-0472">Membrane</keyword>
<evidence type="ECO:0008006" key="13">
    <source>
        <dbReference type="Google" id="ProtNLM"/>
    </source>
</evidence>
<dbReference type="EMBL" id="AKHY01000217">
    <property type="protein sequence ID" value="EIT72397.1"/>
    <property type="molecule type" value="Genomic_DNA"/>
</dbReference>
<dbReference type="PRINTS" id="PR00385">
    <property type="entry name" value="P450"/>
</dbReference>
<dbReference type="InterPro" id="IPR036396">
    <property type="entry name" value="Cyt_P450_sf"/>
</dbReference>
<evidence type="ECO:0000256" key="1">
    <source>
        <dbReference type="ARBA" id="ARBA00001971"/>
    </source>
</evidence>
<comment type="cofactor">
    <cofactor evidence="1 8">
        <name>heme</name>
        <dbReference type="ChEBI" id="CHEBI:30413"/>
    </cofactor>
</comment>
<keyword evidence="10" id="KW-1133">Transmembrane helix</keyword>
<dbReference type="InterPro" id="IPR017972">
    <property type="entry name" value="Cyt_P450_CS"/>
</dbReference>
<dbReference type="HOGENOM" id="CLU_001570_14_11_1"/>
<dbReference type="GO" id="GO:0004497">
    <property type="term" value="F:monooxygenase activity"/>
    <property type="evidence" value="ECO:0007669"/>
    <property type="project" value="UniProtKB-KW"/>
</dbReference>
<dbReference type="OrthoDB" id="1470350at2759"/>
<gene>
    <name evidence="11" type="ORF">Ao3042_01405</name>
</gene>
<comment type="caution">
    <text evidence="11">The sequence shown here is derived from an EMBL/GenBank/DDBJ whole genome shotgun (WGS) entry which is preliminary data.</text>
</comment>
<dbReference type="PROSITE" id="PS00086">
    <property type="entry name" value="CYTOCHROME_P450"/>
    <property type="match status" value="1"/>
</dbReference>
<evidence type="ECO:0000313" key="12">
    <source>
        <dbReference type="Proteomes" id="UP000002812"/>
    </source>
</evidence>
<feature type="transmembrane region" description="Helical" evidence="10">
    <location>
        <begin position="7"/>
        <end position="26"/>
    </location>
</feature>
<dbReference type="InterPro" id="IPR001128">
    <property type="entry name" value="Cyt_P450"/>
</dbReference>
<evidence type="ECO:0000256" key="10">
    <source>
        <dbReference type="SAM" id="Phobius"/>
    </source>
</evidence>
<feature type="binding site" description="axial binding residue" evidence="8">
    <location>
        <position position="441"/>
    </location>
    <ligand>
        <name>heme</name>
        <dbReference type="ChEBI" id="CHEBI:30413"/>
    </ligand>
    <ligandPart>
        <name>Fe</name>
        <dbReference type="ChEBI" id="CHEBI:18248"/>
    </ligandPart>
</feature>
<evidence type="ECO:0000256" key="4">
    <source>
        <dbReference type="ARBA" id="ARBA00022723"/>
    </source>
</evidence>
<keyword evidence="4 8" id="KW-0479">Metal-binding</keyword>
<name>I7ZKS8_ASPO3</name>
<reference evidence="11 12" key="1">
    <citation type="journal article" date="2012" name="Eukaryot. Cell">
        <title>Draft genome sequence of Aspergillus oryzae strain 3.042.</title>
        <authorList>
            <person name="Zhao G."/>
            <person name="Yao Y."/>
            <person name="Qi W."/>
            <person name="Wang C."/>
            <person name="Hou L."/>
            <person name="Zeng B."/>
            <person name="Cao X."/>
        </authorList>
    </citation>
    <scope>NUCLEOTIDE SEQUENCE [LARGE SCALE GENOMIC DNA]</scope>
    <source>
        <strain evidence="11 12">3.042</strain>
    </source>
</reference>
<dbReference type="PANTHER" id="PTHR24305">
    <property type="entry name" value="CYTOCHROME P450"/>
    <property type="match status" value="1"/>
</dbReference>
<evidence type="ECO:0000256" key="5">
    <source>
        <dbReference type="ARBA" id="ARBA00023002"/>
    </source>
</evidence>
<dbReference type="Gene3D" id="1.10.630.10">
    <property type="entry name" value="Cytochrome P450"/>
    <property type="match status" value="1"/>
</dbReference>
<organism evidence="11 12">
    <name type="scientific">Aspergillus oryzae (strain 3.042)</name>
    <name type="common">Yellow koji mold</name>
    <dbReference type="NCBI Taxonomy" id="1160506"/>
    <lineage>
        <taxon>Eukaryota</taxon>
        <taxon>Fungi</taxon>
        <taxon>Dikarya</taxon>
        <taxon>Ascomycota</taxon>
        <taxon>Pezizomycotina</taxon>
        <taxon>Eurotiomycetes</taxon>
        <taxon>Eurotiomycetidae</taxon>
        <taxon>Eurotiales</taxon>
        <taxon>Aspergillaceae</taxon>
        <taxon>Aspergillus</taxon>
        <taxon>Aspergillus subgen. Circumdati</taxon>
    </lineage>
</organism>